<evidence type="ECO:0000313" key="2">
    <source>
        <dbReference type="EMBL" id="KOB69854.1"/>
    </source>
</evidence>
<dbReference type="Proteomes" id="UP000037510">
    <property type="component" value="Unassembled WGS sequence"/>
</dbReference>
<dbReference type="EMBL" id="JTDY01003261">
    <property type="protein sequence ID" value="KOB69854.1"/>
    <property type="molecule type" value="Genomic_DNA"/>
</dbReference>
<comment type="caution">
    <text evidence="2">The sequence shown here is derived from an EMBL/GenBank/DDBJ whole genome shotgun (WGS) entry which is preliminary data.</text>
</comment>
<proteinExistence type="predicted"/>
<accession>A0A0L7L3J2</accession>
<name>A0A0L7L3J2_OPEBR</name>
<evidence type="ECO:0000256" key="1">
    <source>
        <dbReference type="SAM" id="MobiDB-lite"/>
    </source>
</evidence>
<feature type="region of interest" description="Disordered" evidence="1">
    <location>
        <begin position="159"/>
        <end position="178"/>
    </location>
</feature>
<sequence>MMYDPPDYPYKELSDTFDELLLTKSTCDVPDAAHETTINNVANPLSFNSNDSGRYFNADNTFLQENSSNIANLSLDEIQSDNLLNYEPTLLDENTVNQFLIPLQDTATSRKPRQWLAAHPLQLWPQASQLPLLVPQLWQQPPQPPPQLATPLLSGPLLRPLHKSMPPPPPGSAETLPQLENRGCCEGLRSVFPKGDRSSVGLSERSPGCSCLPGI</sequence>
<reference evidence="2 3" key="1">
    <citation type="journal article" date="2015" name="Genome Biol. Evol.">
        <title>The genome of winter moth (Operophtera brumata) provides a genomic perspective on sexual dimorphism and phenology.</title>
        <authorList>
            <person name="Derks M.F."/>
            <person name="Smit S."/>
            <person name="Salis L."/>
            <person name="Schijlen E."/>
            <person name="Bossers A."/>
            <person name="Mateman C."/>
            <person name="Pijl A.S."/>
            <person name="de Ridder D."/>
            <person name="Groenen M.A."/>
            <person name="Visser M.E."/>
            <person name="Megens H.J."/>
        </authorList>
    </citation>
    <scope>NUCLEOTIDE SEQUENCE [LARGE SCALE GENOMIC DNA]</scope>
    <source>
        <strain evidence="2">WM2013NL</strain>
        <tissue evidence="2">Head and thorax</tissue>
    </source>
</reference>
<organism evidence="2 3">
    <name type="scientific">Operophtera brumata</name>
    <name type="common">Winter moth</name>
    <name type="synonym">Phalaena brumata</name>
    <dbReference type="NCBI Taxonomy" id="104452"/>
    <lineage>
        <taxon>Eukaryota</taxon>
        <taxon>Metazoa</taxon>
        <taxon>Ecdysozoa</taxon>
        <taxon>Arthropoda</taxon>
        <taxon>Hexapoda</taxon>
        <taxon>Insecta</taxon>
        <taxon>Pterygota</taxon>
        <taxon>Neoptera</taxon>
        <taxon>Endopterygota</taxon>
        <taxon>Lepidoptera</taxon>
        <taxon>Glossata</taxon>
        <taxon>Ditrysia</taxon>
        <taxon>Geometroidea</taxon>
        <taxon>Geometridae</taxon>
        <taxon>Larentiinae</taxon>
        <taxon>Operophtera</taxon>
    </lineage>
</organism>
<gene>
    <name evidence="2" type="ORF">OBRU01_16254</name>
</gene>
<evidence type="ECO:0000313" key="3">
    <source>
        <dbReference type="Proteomes" id="UP000037510"/>
    </source>
</evidence>
<keyword evidence="3" id="KW-1185">Reference proteome</keyword>
<protein>
    <submittedName>
        <fullName evidence="2">Uncharacterized protein</fullName>
    </submittedName>
</protein>
<dbReference type="AlphaFoldDB" id="A0A0L7L3J2"/>